<dbReference type="Proteomes" id="UP000054988">
    <property type="component" value="Unassembled WGS sequence"/>
</dbReference>
<proteinExistence type="predicted"/>
<organism evidence="1 2">
    <name type="scientific">Moniliophthora roreri</name>
    <name type="common">Frosty pod rot fungus</name>
    <name type="synonym">Monilia roreri</name>
    <dbReference type="NCBI Taxonomy" id="221103"/>
    <lineage>
        <taxon>Eukaryota</taxon>
        <taxon>Fungi</taxon>
        <taxon>Dikarya</taxon>
        <taxon>Basidiomycota</taxon>
        <taxon>Agaricomycotina</taxon>
        <taxon>Agaricomycetes</taxon>
        <taxon>Agaricomycetidae</taxon>
        <taxon>Agaricales</taxon>
        <taxon>Marasmiineae</taxon>
        <taxon>Marasmiaceae</taxon>
        <taxon>Moniliophthora</taxon>
    </lineage>
</organism>
<evidence type="ECO:0000313" key="1">
    <source>
        <dbReference type="EMBL" id="KTB36814.1"/>
    </source>
</evidence>
<evidence type="ECO:0000313" key="2">
    <source>
        <dbReference type="Proteomes" id="UP000054988"/>
    </source>
</evidence>
<accession>A0A0W0FKJ3</accession>
<comment type="caution">
    <text evidence="1">The sequence shown here is derived from an EMBL/GenBank/DDBJ whole genome shotgun (WGS) entry which is preliminary data.</text>
</comment>
<name>A0A0W0FKJ3_MONRR</name>
<dbReference type="AlphaFoldDB" id="A0A0W0FKJ3"/>
<protein>
    <submittedName>
        <fullName evidence="1">Uncharacterized protein</fullName>
    </submittedName>
</protein>
<sequence length="79" mass="8656">MAGGILGHLAREVVDNATICRGSTENVIAAGGLDECLYSNRDSEGYWDDQLTEDEVNLICGMYEITTGELDKFEKILVI</sequence>
<dbReference type="EMBL" id="LATX01001882">
    <property type="protein sequence ID" value="KTB36814.1"/>
    <property type="molecule type" value="Genomic_DNA"/>
</dbReference>
<gene>
    <name evidence="1" type="ORF">WG66_10673</name>
</gene>
<reference evidence="1 2" key="1">
    <citation type="submission" date="2015-12" db="EMBL/GenBank/DDBJ databases">
        <title>Draft genome sequence of Moniliophthora roreri, the causal agent of frosty pod rot of cacao.</title>
        <authorList>
            <person name="Aime M.C."/>
            <person name="Diaz-Valderrama J.R."/>
            <person name="Kijpornyongpan T."/>
            <person name="Phillips-Mora W."/>
        </authorList>
    </citation>
    <scope>NUCLEOTIDE SEQUENCE [LARGE SCALE GENOMIC DNA]</scope>
    <source>
        <strain evidence="1 2">MCA 2952</strain>
    </source>
</reference>